<comment type="caution">
    <text evidence="1">The sequence shown here is derived from an EMBL/GenBank/DDBJ whole genome shotgun (WGS) entry which is preliminary data.</text>
</comment>
<sequence length="258" mass="30600">MEILDTIRKILNELEIADPIVDVHYDEQNNIIGFVCSTTFSDLDDMESQNIIWKALKRHLGTEELIKILVIFHETPHDRLLRVSGDEIRVKPINNSLWIHQTPKLSKYWMAVDVCKFDDEYKSTYLVINGDEKFQKGVTFVYTPEIIEFMELNQEEIYDELFSKIFENAESEIKLQVIKKHDELTKKDRWGRDNIYSYVFQSFKLKQLPLSKVIFNENELKLFKKLIGKMEDFTIKTKIQERIALSELMIKNRLTLNT</sequence>
<evidence type="ECO:0000313" key="2">
    <source>
        <dbReference type="Proteomes" id="UP000189670"/>
    </source>
</evidence>
<reference evidence="2" key="1">
    <citation type="submission" date="2012-11" db="EMBL/GenBank/DDBJ databases">
        <authorList>
            <person name="Lucero-Rivera Y.E."/>
            <person name="Tovar-Ramirez D."/>
        </authorList>
    </citation>
    <scope>NUCLEOTIDE SEQUENCE [LARGE SCALE GENOMIC DNA]</scope>
    <source>
        <strain evidence="2">Araruama</strain>
    </source>
</reference>
<name>A0A1V1PFQ7_9BACT</name>
<gene>
    <name evidence="1" type="ORF">OMM_00815</name>
</gene>
<accession>A0A1V1PFQ7</accession>
<dbReference type="EMBL" id="ATBP01000048">
    <property type="protein sequence ID" value="ETR73614.1"/>
    <property type="molecule type" value="Genomic_DNA"/>
</dbReference>
<proteinExistence type="predicted"/>
<dbReference type="AlphaFoldDB" id="A0A1V1PFQ7"/>
<evidence type="ECO:0000313" key="1">
    <source>
        <dbReference type="EMBL" id="ETR73614.1"/>
    </source>
</evidence>
<protein>
    <submittedName>
        <fullName evidence="1">Uncharacterized protein</fullName>
    </submittedName>
</protein>
<organism evidence="1 2">
    <name type="scientific">Candidatus Magnetoglobus multicellularis str. Araruama</name>
    <dbReference type="NCBI Taxonomy" id="890399"/>
    <lineage>
        <taxon>Bacteria</taxon>
        <taxon>Pseudomonadati</taxon>
        <taxon>Thermodesulfobacteriota</taxon>
        <taxon>Desulfobacteria</taxon>
        <taxon>Desulfobacterales</taxon>
        <taxon>Desulfobacteraceae</taxon>
        <taxon>Candidatus Magnetoglobus</taxon>
    </lineage>
</organism>
<dbReference type="Proteomes" id="UP000189670">
    <property type="component" value="Unassembled WGS sequence"/>
</dbReference>